<evidence type="ECO:0000313" key="2">
    <source>
        <dbReference type="Proteomes" id="UP000325577"/>
    </source>
</evidence>
<proteinExistence type="predicted"/>
<dbReference type="Proteomes" id="UP000325577">
    <property type="component" value="Linkage Group LG10"/>
</dbReference>
<accession>A0A5J5BQR4</accession>
<gene>
    <name evidence="1" type="ORF">F0562_020287</name>
</gene>
<dbReference type="AlphaFoldDB" id="A0A5J5BQR4"/>
<dbReference type="OrthoDB" id="10261556at2759"/>
<reference evidence="1 2" key="1">
    <citation type="submission" date="2019-09" db="EMBL/GenBank/DDBJ databases">
        <title>A chromosome-level genome assembly of the Chinese tupelo Nyssa sinensis.</title>
        <authorList>
            <person name="Yang X."/>
            <person name="Kang M."/>
            <person name="Yang Y."/>
            <person name="Xiong H."/>
            <person name="Wang M."/>
            <person name="Zhang Z."/>
            <person name="Wang Z."/>
            <person name="Wu H."/>
            <person name="Ma T."/>
            <person name="Liu J."/>
            <person name="Xi Z."/>
        </authorList>
    </citation>
    <scope>NUCLEOTIDE SEQUENCE [LARGE SCALE GENOMIC DNA]</scope>
    <source>
        <strain evidence="1">J267</strain>
        <tissue evidence="1">Leaf</tissue>
    </source>
</reference>
<sequence>MTKEKHMSGSNSLGGSKCSVKSPKVNWLQHANAHDSFTNQNKFLSSNFLFSLSAQKPCAEGSMATRSIACHVQNVKGVQSSQVEKAWQALSSLQLSCRNYVKPGITAPLVKDVSANLSQDVRRTSQQCTSVMNNKFSGHMRTHQNFSETNAKAAKLGESTMCMGTSFPSGCPVVAAAGMVVNGQSEGHTSVLDNSHAQVINGLSSNHTAHASQLNGSEDTFPDGIDDDDILENIDVDQIVMEHYQTTFMVLS</sequence>
<dbReference type="EMBL" id="CM018033">
    <property type="protein sequence ID" value="KAA8545503.1"/>
    <property type="molecule type" value="Genomic_DNA"/>
</dbReference>
<protein>
    <submittedName>
        <fullName evidence="1">Uncharacterized protein</fullName>
    </submittedName>
</protein>
<keyword evidence="2" id="KW-1185">Reference proteome</keyword>
<organism evidence="1 2">
    <name type="scientific">Nyssa sinensis</name>
    <dbReference type="NCBI Taxonomy" id="561372"/>
    <lineage>
        <taxon>Eukaryota</taxon>
        <taxon>Viridiplantae</taxon>
        <taxon>Streptophyta</taxon>
        <taxon>Embryophyta</taxon>
        <taxon>Tracheophyta</taxon>
        <taxon>Spermatophyta</taxon>
        <taxon>Magnoliopsida</taxon>
        <taxon>eudicotyledons</taxon>
        <taxon>Gunneridae</taxon>
        <taxon>Pentapetalae</taxon>
        <taxon>asterids</taxon>
        <taxon>Cornales</taxon>
        <taxon>Nyssaceae</taxon>
        <taxon>Nyssa</taxon>
    </lineage>
</organism>
<name>A0A5J5BQR4_9ASTE</name>
<evidence type="ECO:0000313" key="1">
    <source>
        <dbReference type="EMBL" id="KAA8545503.1"/>
    </source>
</evidence>